<organism evidence="2 3">
    <name type="scientific">Cyphomyrmex costatus</name>
    <dbReference type="NCBI Taxonomy" id="456900"/>
    <lineage>
        <taxon>Eukaryota</taxon>
        <taxon>Metazoa</taxon>
        <taxon>Ecdysozoa</taxon>
        <taxon>Arthropoda</taxon>
        <taxon>Hexapoda</taxon>
        <taxon>Insecta</taxon>
        <taxon>Pterygota</taxon>
        <taxon>Neoptera</taxon>
        <taxon>Endopterygota</taxon>
        <taxon>Hymenoptera</taxon>
        <taxon>Apocrita</taxon>
        <taxon>Aculeata</taxon>
        <taxon>Formicoidea</taxon>
        <taxon>Formicidae</taxon>
        <taxon>Myrmicinae</taxon>
        <taxon>Cyphomyrmex</taxon>
    </lineage>
</organism>
<feature type="transmembrane region" description="Helical" evidence="1">
    <location>
        <begin position="33"/>
        <end position="56"/>
    </location>
</feature>
<dbReference type="EMBL" id="KQ978004">
    <property type="protein sequence ID" value="KYM98202.1"/>
    <property type="molecule type" value="Genomic_DNA"/>
</dbReference>
<feature type="transmembrane region" description="Helical" evidence="1">
    <location>
        <begin position="6"/>
        <end position="26"/>
    </location>
</feature>
<reference evidence="2 3" key="1">
    <citation type="submission" date="2016-03" db="EMBL/GenBank/DDBJ databases">
        <title>Cyphomyrmex costatus WGS genome.</title>
        <authorList>
            <person name="Nygaard S."/>
            <person name="Hu H."/>
            <person name="Boomsma J."/>
            <person name="Zhang G."/>
        </authorList>
    </citation>
    <scope>NUCLEOTIDE SEQUENCE [LARGE SCALE GENOMIC DNA]</scope>
    <source>
        <strain evidence="2">MS0001</strain>
        <tissue evidence="2">Whole body</tissue>
    </source>
</reference>
<keyword evidence="1" id="KW-0472">Membrane</keyword>
<protein>
    <recommendedName>
        <fullName evidence="4">Gustatory receptor</fullName>
    </recommendedName>
</protein>
<dbReference type="Proteomes" id="UP000078542">
    <property type="component" value="Unassembled WGS sequence"/>
</dbReference>
<evidence type="ECO:0008006" key="4">
    <source>
        <dbReference type="Google" id="ProtNLM"/>
    </source>
</evidence>
<keyword evidence="1" id="KW-0812">Transmembrane</keyword>
<feature type="transmembrane region" description="Helical" evidence="1">
    <location>
        <begin position="62"/>
        <end position="84"/>
    </location>
</feature>
<evidence type="ECO:0000313" key="3">
    <source>
        <dbReference type="Proteomes" id="UP000078542"/>
    </source>
</evidence>
<dbReference type="AlphaFoldDB" id="A0A151ICU4"/>
<keyword evidence="1" id="KW-1133">Transmembrane helix</keyword>
<name>A0A151ICU4_9HYME</name>
<accession>A0A151ICU4</accession>
<sequence length="238" mass="27830">MTITLQSALAPLFIISWFLCLGLFEYPLGQPRWYFSCLYILSVWSGLIYYCYYPFITVVVKGSGLIVTLILLLNNLSSILISLYRYKELKICLCELSIVNDTLEALGAPKEYQMLRNWIIRIIFVWITYFFTEFAMLCYILCNIYSYRFVDLFKGIYSLLYLSDYAKHVNISSALICGTLLGYTSSRFHRVNDRLHILYSNLFENNADYGCKRQTSSILVCYQITGAKDRKQDIWILM</sequence>
<feature type="transmembrane region" description="Helical" evidence="1">
    <location>
        <begin position="118"/>
        <end position="146"/>
    </location>
</feature>
<evidence type="ECO:0000256" key="1">
    <source>
        <dbReference type="SAM" id="Phobius"/>
    </source>
</evidence>
<keyword evidence="3" id="KW-1185">Reference proteome</keyword>
<proteinExistence type="predicted"/>
<gene>
    <name evidence="2" type="ORF">ALC62_11107</name>
</gene>
<evidence type="ECO:0000313" key="2">
    <source>
        <dbReference type="EMBL" id="KYM98202.1"/>
    </source>
</evidence>